<dbReference type="PANTHER" id="PTHR39639">
    <property type="entry name" value="CHROMOSOME 16, WHOLE GENOME SHOTGUN SEQUENCE"/>
    <property type="match status" value="1"/>
</dbReference>
<feature type="domain" description="GmrSD restriction endonucleases N-terminal" evidence="1">
    <location>
        <begin position="27"/>
        <end position="186"/>
    </location>
</feature>
<dbReference type="PANTHER" id="PTHR39639:SF1">
    <property type="entry name" value="DUF262 DOMAIN-CONTAINING PROTEIN"/>
    <property type="match status" value="1"/>
</dbReference>
<evidence type="ECO:0000313" key="3">
    <source>
        <dbReference type="Proteomes" id="UP000810207"/>
    </source>
</evidence>
<reference evidence="2 3" key="1">
    <citation type="submission" date="2021-03" db="EMBL/GenBank/DDBJ databases">
        <title>Genomic Encyclopedia of Type Strains, Phase IV (KMG-IV): sequencing the most valuable type-strain genomes for metagenomic binning, comparative biology and taxonomic classification.</title>
        <authorList>
            <person name="Goeker M."/>
        </authorList>
    </citation>
    <scope>NUCLEOTIDE SEQUENCE [LARGE SCALE GENOMIC DNA]</scope>
    <source>
        <strain evidence="2 3">DSM 21292</strain>
    </source>
</reference>
<accession>A0ABS4RT56</accession>
<dbReference type="Proteomes" id="UP000810207">
    <property type="component" value="Unassembled WGS sequence"/>
</dbReference>
<dbReference type="Pfam" id="PF03235">
    <property type="entry name" value="GmrSD_N"/>
    <property type="match status" value="1"/>
</dbReference>
<gene>
    <name evidence="2" type="ORF">J2Z28_002694</name>
</gene>
<evidence type="ECO:0000259" key="1">
    <source>
        <dbReference type="Pfam" id="PF03235"/>
    </source>
</evidence>
<name>A0ABS4RT56_PAEXY</name>
<organism evidence="2 3">
    <name type="scientific">Paenibacillus xylanexedens</name>
    <dbReference type="NCBI Taxonomy" id="528191"/>
    <lineage>
        <taxon>Bacteria</taxon>
        <taxon>Bacillati</taxon>
        <taxon>Bacillota</taxon>
        <taxon>Bacilli</taxon>
        <taxon>Bacillales</taxon>
        <taxon>Paenibacillaceae</taxon>
        <taxon>Paenibacillus</taxon>
    </lineage>
</organism>
<proteinExistence type="predicted"/>
<comment type="caution">
    <text evidence="2">The sequence shown here is derived from an EMBL/GenBank/DDBJ whole genome shotgun (WGS) entry which is preliminary data.</text>
</comment>
<sequence>MSLEKEIEASINEIKTDSYSMSIGEVSNLYKEGDLEIFPEYQRYFRWGINQKSDLIESIILGIPIPPIFVAQEASGKWDVIDGLQRISTILEFMGILKKKDNTELYSPSKMIKTKFLPSLDGKYWDQKDDEVNSLSADIRRKFKRSKLDFIIIDGTVNPKAKYEMFQRLNTNSSSLTYQEVRNCLMLMINPEYFKAVTRLSESVIFKEVTNLSSKNKVEQYDKELVVRYLIARSVDVEEINLQNDIGNYLTEELINLMEKDSFNLERYSKDFNEAINLLNDALSEKAFKKFNKDKNGIFEGGFSLSMYESILVGLSENISNWRDKSKLIEVIQNIPYDERFIHATSRGKRAIARFQELTLLSKDLFGNED</sequence>
<keyword evidence="3" id="KW-1185">Reference proteome</keyword>
<dbReference type="EMBL" id="JAGIKV010000008">
    <property type="protein sequence ID" value="MBP2246065.1"/>
    <property type="molecule type" value="Genomic_DNA"/>
</dbReference>
<evidence type="ECO:0000313" key="2">
    <source>
        <dbReference type="EMBL" id="MBP2246065.1"/>
    </source>
</evidence>
<dbReference type="InterPro" id="IPR004919">
    <property type="entry name" value="GmrSD_N"/>
</dbReference>
<protein>
    <recommendedName>
        <fullName evidence="1">GmrSD restriction endonucleases N-terminal domain-containing protein</fullName>
    </recommendedName>
</protein>
<dbReference type="RefSeq" id="WP_211082824.1">
    <property type="nucleotide sequence ID" value="NZ_JAGIKV010000008.1"/>
</dbReference>